<dbReference type="InterPro" id="IPR013708">
    <property type="entry name" value="Shikimate_DH-bd_N"/>
</dbReference>
<dbReference type="PANTHER" id="PTHR21089">
    <property type="entry name" value="SHIKIMATE DEHYDROGENASE"/>
    <property type="match status" value="1"/>
</dbReference>
<reference evidence="10 11" key="1">
    <citation type="journal article" date="2021" name="Mar. Drugs">
        <title>Genome Reduction and Secondary Metabolism of the Marine Sponge-Associated Cyanobacterium Leptothoe.</title>
        <authorList>
            <person name="Konstantinou D."/>
            <person name="Popin R.V."/>
            <person name="Fewer D.P."/>
            <person name="Sivonen K."/>
            <person name="Gkelis S."/>
        </authorList>
    </citation>
    <scope>NUCLEOTIDE SEQUENCE [LARGE SCALE GENOMIC DNA]</scope>
    <source>
        <strain evidence="10 11">TAU-MAC 1615</strain>
    </source>
</reference>
<accession>A0ABS5Y393</accession>
<feature type="binding site" evidence="7">
    <location>
        <position position="230"/>
    </location>
    <ligand>
        <name>shikimate</name>
        <dbReference type="ChEBI" id="CHEBI:36208"/>
    </ligand>
</feature>
<dbReference type="NCBIfam" id="TIGR00507">
    <property type="entry name" value="aroE"/>
    <property type="match status" value="1"/>
</dbReference>
<evidence type="ECO:0000256" key="7">
    <source>
        <dbReference type="HAMAP-Rule" id="MF_00222"/>
    </source>
</evidence>
<comment type="caution">
    <text evidence="7">Lacks conserved residue(s) required for the propagation of feature annotation.</text>
</comment>
<dbReference type="HAMAP" id="MF_00222">
    <property type="entry name" value="Shikimate_DH_AroE"/>
    <property type="match status" value="1"/>
</dbReference>
<dbReference type="EC" id="1.1.1.25" evidence="2 7"/>
<keyword evidence="11" id="KW-1185">Reference proteome</keyword>
<dbReference type="InterPro" id="IPR011342">
    <property type="entry name" value="Shikimate_DH"/>
</dbReference>
<dbReference type="InterPro" id="IPR041121">
    <property type="entry name" value="SDH_C"/>
</dbReference>
<dbReference type="Proteomes" id="UP001196661">
    <property type="component" value="Unassembled WGS sequence"/>
</dbReference>
<feature type="domain" description="Shikimate dehydrogenase substrate binding N-terminal" evidence="8">
    <location>
        <begin position="11"/>
        <end position="93"/>
    </location>
</feature>
<dbReference type="Pfam" id="PF18317">
    <property type="entry name" value="SDH_C"/>
    <property type="match status" value="1"/>
</dbReference>
<comment type="pathway">
    <text evidence="1 7">Metabolic intermediate biosynthesis; chorismate biosynthesis; chorismate from D-erythrose 4-phosphate and phosphoenolpyruvate: step 4/7.</text>
</comment>
<feature type="binding site" evidence="7">
    <location>
        <begin position="130"/>
        <end position="134"/>
    </location>
    <ligand>
        <name>NADP(+)</name>
        <dbReference type="ChEBI" id="CHEBI:58349"/>
    </ligand>
</feature>
<keyword evidence="5 7" id="KW-0560">Oxidoreductase</keyword>
<feature type="binding site" evidence="7">
    <location>
        <position position="106"/>
    </location>
    <ligand>
        <name>shikimate</name>
        <dbReference type="ChEBI" id="CHEBI:36208"/>
    </ligand>
</feature>
<keyword evidence="6 7" id="KW-0057">Aromatic amino acid biosynthesis</keyword>
<feature type="binding site" evidence="7">
    <location>
        <position position="66"/>
    </location>
    <ligand>
        <name>shikimate</name>
        <dbReference type="ChEBI" id="CHEBI:36208"/>
    </ligand>
</feature>
<dbReference type="Gene3D" id="3.40.50.720">
    <property type="entry name" value="NAD(P)-binding Rossmann-like Domain"/>
    <property type="match status" value="1"/>
</dbReference>
<evidence type="ECO:0000256" key="4">
    <source>
        <dbReference type="ARBA" id="ARBA00022857"/>
    </source>
</evidence>
<dbReference type="RefSeq" id="WP_215617832.1">
    <property type="nucleotide sequence ID" value="NZ_JADOER010000004.1"/>
</dbReference>
<dbReference type="SUPFAM" id="SSF51735">
    <property type="entry name" value="NAD(P)-binding Rossmann-fold domains"/>
    <property type="match status" value="1"/>
</dbReference>
<evidence type="ECO:0000313" key="11">
    <source>
        <dbReference type="Proteomes" id="UP001196661"/>
    </source>
</evidence>
<comment type="catalytic activity">
    <reaction evidence="7">
        <text>shikimate + NADP(+) = 3-dehydroshikimate + NADPH + H(+)</text>
        <dbReference type="Rhea" id="RHEA:17737"/>
        <dbReference type="ChEBI" id="CHEBI:15378"/>
        <dbReference type="ChEBI" id="CHEBI:16630"/>
        <dbReference type="ChEBI" id="CHEBI:36208"/>
        <dbReference type="ChEBI" id="CHEBI:57783"/>
        <dbReference type="ChEBI" id="CHEBI:58349"/>
        <dbReference type="EC" id="1.1.1.25"/>
    </reaction>
</comment>
<protein>
    <recommendedName>
        <fullName evidence="2 7">Shikimate dehydrogenase (NADP(+))</fullName>
        <shortName evidence="7">SDH</shortName>
        <ecNumber evidence="2 7">1.1.1.25</ecNumber>
    </recommendedName>
</protein>
<organism evidence="10 11">
    <name type="scientific">Leptothoe kymatousa TAU-MAC 1615</name>
    <dbReference type="NCBI Taxonomy" id="2364775"/>
    <lineage>
        <taxon>Bacteria</taxon>
        <taxon>Bacillati</taxon>
        <taxon>Cyanobacteriota</taxon>
        <taxon>Cyanophyceae</taxon>
        <taxon>Nodosilineales</taxon>
        <taxon>Cymatolegaceae</taxon>
        <taxon>Leptothoe</taxon>
        <taxon>Leptothoe kymatousa</taxon>
    </lineage>
</organism>
<feature type="binding site" evidence="7">
    <location>
        <position position="228"/>
    </location>
    <ligand>
        <name>NADP(+)</name>
        <dbReference type="ChEBI" id="CHEBI:58349"/>
    </ligand>
</feature>
<comment type="caution">
    <text evidence="10">The sequence shown here is derived from an EMBL/GenBank/DDBJ whole genome shotgun (WGS) entry which is preliminary data.</text>
</comment>
<dbReference type="Gene3D" id="3.40.50.10860">
    <property type="entry name" value="Leucine Dehydrogenase, chain A, domain 1"/>
    <property type="match status" value="1"/>
</dbReference>
<evidence type="ECO:0000259" key="9">
    <source>
        <dbReference type="Pfam" id="PF18317"/>
    </source>
</evidence>
<evidence type="ECO:0000256" key="6">
    <source>
        <dbReference type="ARBA" id="ARBA00023141"/>
    </source>
</evidence>
<proteinExistence type="inferred from homology"/>
<evidence type="ECO:0000313" key="10">
    <source>
        <dbReference type="EMBL" id="MBT9311983.1"/>
    </source>
</evidence>
<feature type="active site" description="Proton acceptor" evidence="7">
    <location>
        <position position="70"/>
    </location>
</feature>
<feature type="binding site" evidence="7">
    <location>
        <position position="82"/>
    </location>
    <ligand>
        <name>NADP(+)</name>
        <dbReference type="ChEBI" id="CHEBI:58349"/>
    </ligand>
</feature>
<name>A0ABS5Y393_9CYAN</name>
<evidence type="ECO:0000259" key="8">
    <source>
        <dbReference type="Pfam" id="PF08501"/>
    </source>
</evidence>
<feature type="binding site" evidence="7">
    <location>
        <position position="258"/>
    </location>
    <ligand>
        <name>shikimate</name>
        <dbReference type="ChEBI" id="CHEBI:36208"/>
    </ligand>
</feature>
<dbReference type="InterPro" id="IPR036291">
    <property type="entry name" value="NAD(P)-bd_dom_sf"/>
</dbReference>
<feature type="domain" description="SDH C-terminal" evidence="9">
    <location>
        <begin position="251"/>
        <end position="281"/>
    </location>
</feature>
<dbReference type="PANTHER" id="PTHR21089:SF1">
    <property type="entry name" value="BIFUNCTIONAL 3-DEHYDROQUINATE DEHYDRATASE_SHIKIMATE DEHYDROGENASE, CHLOROPLASTIC"/>
    <property type="match status" value="1"/>
</dbReference>
<dbReference type="Pfam" id="PF08501">
    <property type="entry name" value="Shikimate_dh_N"/>
    <property type="match status" value="1"/>
</dbReference>
<comment type="similarity">
    <text evidence="7">Belongs to the shikimate dehydrogenase family.</text>
</comment>
<evidence type="ECO:0000256" key="5">
    <source>
        <dbReference type="ARBA" id="ARBA00023002"/>
    </source>
</evidence>
<feature type="binding site" evidence="7">
    <location>
        <begin position="19"/>
        <end position="21"/>
    </location>
    <ligand>
        <name>shikimate</name>
        <dbReference type="ChEBI" id="CHEBI:36208"/>
    </ligand>
</feature>
<dbReference type="InterPro" id="IPR046346">
    <property type="entry name" value="Aminoacid_DH-like_N_sf"/>
</dbReference>
<dbReference type="GO" id="GO:0004764">
    <property type="term" value="F:shikimate 3-dehydrogenase (NADP+) activity"/>
    <property type="evidence" value="ECO:0007669"/>
    <property type="project" value="UniProtKB-EC"/>
</dbReference>
<evidence type="ECO:0000256" key="2">
    <source>
        <dbReference type="ARBA" id="ARBA00012962"/>
    </source>
</evidence>
<dbReference type="CDD" id="cd01065">
    <property type="entry name" value="NAD_bind_Shikimate_DH"/>
    <property type="match status" value="1"/>
</dbReference>
<dbReference type="SUPFAM" id="SSF53223">
    <property type="entry name" value="Aminoacid dehydrogenase-like, N-terminal domain"/>
    <property type="match status" value="1"/>
</dbReference>
<sequence length="288" mass="30772">MIKGTTQLLGVIGHPVKHSMSPVMHNAAIANLGLDYVYLPFPIAPDQLKTAIDGFAAVGVQGFSITIPHKQTIMPLLAGVSDVAQAIGAVNTVWRNDRGWCGTNTDALGFMAPLKAMDQDWRQVPALVLGNGGAARAVVAACHQLGCPEIWVVGRSPEKLAAFADSWDASPLQPNLSVHGWDSLDQLLPQVGLVVNSTPVGMAPNVDASPLSPSQIDHLPPQAIAYDLIYTPRPTVFLQRAKALGLETIDGLEMLVQQGAAALEIWTQQTPPVDVMRQALEHELQQRG</sequence>
<feature type="binding site" evidence="7">
    <location>
        <position position="91"/>
    </location>
    <ligand>
        <name>shikimate</name>
        <dbReference type="ChEBI" id="CHEBI:36208"/>
    </ligand>
</feature>
<dbReference type="InterPro" id="IPR022893">
    <property type="entry name" value="Shikimate_DH_fam"/>
</dbReference>
<feature type="binding site" evidence="7">
    <location>
        <position position="251"/>
    </location>
    <ligand>
        <name>NADP(+)</name>
        <dbReference type="ChEBI" id="CHEBI:58349"/>
    </ligand>
</feature>
<keyword evidence="4 7" id="KW-0521">NADP</keyword>
<evidence type="ECO:0000256" key="3">
    <source>
        <dbReference type="ARBA" id="ARBA00022605"/>
    </source>
</evidence>
<dbReference type="NCBIfam" id="NF001314">
    <property type="entry name" value="PRK00258.2-2"/>
    <property type="match status" value="1"/>
</dbReference>
<keyword evidence="3 7" id="KW-0028">Amino-acid biosynthesis</keyword>
<evidence type="ECO:0000256" key="1">
    <source>
        <dbReference type="ARBA" id="ARBA00004871"/>
    </source>
</evidence>
<gene>
    <name evidence="7" type="primary">aroE</name>
    <name evidence="10" type="ORF">IXB28_07175</name>
</gene>
<comment type="subunit">
    <text evidence="7">Homodimer.</text>
</comment>
<comment type="function">
    <text evidence="7">Involved in the biosynthesis of the chorismate, which leads to the biosynthesis of aromatic amino acids. Catalyzes the reversible NADPH linked reduction of 3-dehydroshikimate (DHSA) to yield shikimate (SA).</text>
</comment>
<dbReference type="EMBL" id="JADOER010000004">
    <property type="protein sequence ID" value="MBT9311983.1"/>
    <property type="molecule type" value="Genomic_DNA"/>
</dbReference>